<gene>
    <name evidence="1" type="ORF">PLBR_LOCUS9058</name>
</gene>
<dbReference type="AlphaFoldDB" id="A0A3P3YNW2"/>
<organism evidence="1 2">
    <name type="scientific">Plasmodiophora brassicae</name>
    <name type="common">Clubroot disease agent</name>
    <dbReference type="NCBI Taxonomy" id="37360"/>
    <lineage>
        <taxon>Eukaryota</taxon>
        <taxon>Sar</taxon>
        <taxon>Rhizaria</taxon>
        <taxon>Endomyxa</taxon>
        <taxon>Phytomyxea</taxon>
        <taxon>Plasmodiophorida</taxon>
        <taxon>Plasmodiophoridae</taxon>
        <taxon>Plasmodiophora</taxon>
    </lineage>
</organism>
<geneLocation type="mitochondrion" evidence="1"/>
<evidence type="ECO:0000313" key="1">
    <source>
        <dbReference type="EMBL" id="SPR01843.1"/>
    </source>
</evidence>
<dbReference type="EMBL" id="OVEO01000019">
    <property type="protein sequence ID" value="SPR01843.1"/>
    <property type="molecule type" value="Genomic_DNA"/>
</dbReference>
<accession>A0A3P3YNW2</accession>
<sequence length="205" mass="22195">MATPITGVGQRVPVGNVVVRGHAAQGDMKVVARCVIASSVRDVLAALRSDLVEKRFFTAGHRMDNTSVPTTMTSHAEPPVSERSTRKVLVGRQPVPAQGTVIYTAEHSSSYDGDSHATYEIRTFLSVSGAASFDAIVETRLDITTITDRTCSMITRIRPAIVEADGDVPMRVVRAKTMSDAIKAYRHDLPAVLRDTFGINSYPLP</sequence>
<reference evidence="1 2" key="1">
    <citation type="submission" date="2018-03" db="EMBL/GenBank/DDBJ databases">
        <authorList>
            <person name="Fogelqvist J."/>
        </authorList>
    </citation>
    <scope>NUCLEOTIDE SEQUENCE [LARGE SCALE GENOMIC DNA]</scope>
</reference>
<proteinExistence type="predicted"/>
<dbReference type="Proteomes" id="UP000290189">
    <property type="component" value="Unassembled WGS sequence"/>
</dbReference>
<keyword evidence="1" id="KW-0496">Mitochondrion</keyword>
<protein>
    <submittedName>
        <fullName evidence="1">Uncharacterized protein</fullName>
    </submittedName>
</protein>
<evidence type="ECO:0000313" key="2">
    <source>
        <dbReference type="Proteomes" id="UP000290189"/>
    </source>
</evidence>
<name>A0A3P3YNW2_PLABS</name>